<sequence>MAANLILHAKSKHIELDLHFVREKVAAREVQINYVPTSSPVAYILTKPLPLLKFDLFRTSTIVNKEFSFCDSLYLWEMMWALKYDPDLFYLYEESGSETAKAEGSNRVKPKSTRQCGKYERENMKIKSSDAPLPISVFLVASVLKDKSSKLLHEARGLNEVVKYLNDMTGNLGAKKACIGALKLHKKYLKKAKKT</sequence>
<name>A0A6A3ADE0_HIBSY</name>
<dbReference type="AlphaFoldDB" id="A0A6A3ADE0"/>
<proteinExistence type="predicted"/>
<keyword evidence="2" id="KW-1185">Reference proteome</keyword>
<accession>A0A6A3ADE0</accession>
<organism evidence="1 2">
    <name type="scientific">Hibiscus syriacus</name>
    <name type="common">Rose of Sharon</name>
    <dbReference type="NCBI Taxonomy" id="106335"/>
    <lineage>
        <taxon>Eukaryota</taxon>
        <taxon>Viridiplantae</taxon>
        <taxon>Streptophyta</taxon>
        <taxon>Embryophyta</taxon>
        <taxon>Tracheophyta</taxon>
        <taxon>Spermatophyta</taxon>
        <taxon>Magnoliopsida</taxon>
        <taxon>eudicotyledons</taxon>
        <taxon>Gunneridae</taxon>
        <taxon>Pentapetalae</taxon>
        <taxon>rosids</taxon>
        <taxon>malvids</taxon>
        <taxon>Malvales</taxon>
        <taxon>Malvaceae</taxon>
        <taxon>Malvoideae</taxon>
        <taxon>Hibiscus</taxon>
    </lineage>
</organism>
<reference evidence="1" key="1">
    <citation type="submission" date="2019-09" db="EMBL/GenBank/DDBJ databases">
        <title>Draft genome information of white flower Hibiscus syriacus.</title>
        <authorList>
            <person name="Kim Y.-M."/>
        </authorList>
    </citation>
    <scope>NUCLEOTIDE SEQUENCE [LARGE SCALE GENOMIC DNA]</scope>
    <source>
        <strain evidence="1">YM2019G1</strain>
    </source>
</reference>
<dbReference type="Proteomes" id="UP000436088">
    <property type="component" value="Unassembled WGS sequence"/>
</dbReference>
<dbReference type="CDD" id="cd09272">
    <property type="entry name" value="RNase_HI_RT_Ty1"/>
    <property type="match status" value="1"/>
</dbReference>
<dbReference type="EMBL" id="VEPZ02001013">
    <property type="protein sequence ID" value="KAE8702058.1"/>
    <property type="molecule type" value="Genomic_DNA"/>
</dbReference>
<dbReference type="InterPro" id="IPR035969">
    <property type="entry name" value="Rab-GAP_TBC_sf"/>
</dbReference>
<evidence type="ECO:0000313" key="1">
    <source>
        <dbReference type="EMBL" id="KAE8702058.1"/>
    </source>
</evidence>
<protein>
    <submittedName>
        <fullName evidence="1">Early nodulin-like protein 3-like</fullName>
    </submittedName>
</protein>
<gene>
    <name evidence="1" type="ORF">F3Y22_tig00110503pilonHSYRG00685</name>
</gene>
<evidence type="ECO:0000313" key="2">
    <source>
        <dbReference type="Proteomes" id="UP000436088"/>
    </source>
</evidence>
<dbReference type="SUPFAM" id="SSF47923">
    <property type="entry name" value="Ypt/Rab-GAP domain of gyp1p"/>
    <property type="match status" value="1"/>
</dbReference>
<comment type="caution">
    <text evidence="1">The sequence shown here is derived from an EMBL/GenBank/DDBJ whole genome shotgun (WGS) entry which is preliminary data.</text>
</comment>